<name>A0A511X1H9_9BACI</name>
<feature type="transmembrane region" description="Helical" evidence="1">
    <location>
        <begin position="32"/>
        <end position="53"/>
    </location>
</feature>
<dbReference type="InterPro" id="IPR021324">
    <property type="entry name" value="DUF2929"/>
</dbReference>
<sequence>MRVVILIVWSFFISVLLGYVLSSMAGGSFEWWPVLILTAVFTLVGFFIGENYIEE</sequence>
<keyword evidence="1" id="KW-0812">Transmembrane</keyword>
<protein>
    <recommendedName>
        <fullName evidence="4">DUF2929 domain-containing protein</fullName>
    </recommendedName>
</protein>
<gene>
    <name evidence="2" type="ORF">HAL01_12760</name>
</gene>
<dbReference type="STRING" id="442899.SAMN05720591_11326"/>
<keyword evidence="1" id="KW-0472">Membrane</keyword>
<dbReference type="OrthoDB" id="2440739at2"/>
<evidence type="ECO:0000313" key="3">
    <source>
        <dbReference type="Proteomes" id="UP000321400"/>
    </source>
</evidence>
<evidence type="ECO:0000313" key="2">
    <source>
        <dbReference type="EMBL" id="GEN56812.1"/>
    </source>
</evidence>
<proteinExistence type="predicted"/>
<reference evidence="2 3" key="1">
    <citation type="submission" date="2019-07" db="EMBL/GenBank/DDBJ databases">
        <title>Whole genome shotgun sequence of Halolactibacillus alkaliphilus NBRC 103919.</title>
        <authorList>
            <person name="Hosoyama A."/>
            <person name="Uohara A."/>
            <person name="Ohji S."/>
            <person name="Ichikawa N."/>
        </authorList>
    </citation>
    <scope>NUCLEOTIDE SEQUENCE [LARGE SCALE GENOMIC DNA]</scope>
    <source>
        <strain evidence="2 3">NBRC 103919</strain>
    </source>
</reference>
<keyword evidence="3" id="KW-1185">Reference proteome</keyword>
<dbReference type="RefSeq" id="WP_089801558.1">
    <property type="nucleotide sequence ID" value="NZ_BJYE01000013.1"/>
</dbReference>
<dbReference type="Proteomes" id="UP000321400">
    <property type="component" value="Unassembled WGS sequence"/>
</dbReference>
<organism evidence="2 3">
    <name type="scientific">Halolactibacillus alkaliphilus</name>
    <dbReference type="NCBI Taxonomy" id="442899"/>
    <lineage>
        <taxon>Bacteria</taxon>
        <taxon>Bacillati</taxon>
        <taxon>Bacillota</taxon>
        <taxon>Bacilli</taxon>
        <taxon>Bacillales</taxon>
        <taxon>Bacillaceae</taxon>
        <taxon>Halolactibacillus</taxon>
    </lineage>
</organism>
<evidence type="ECO:0008006" key="4">
    <source>
        <dbReference type="Google" id="ProtNLM"/>
    </source>
</evidence>
<dbReference type="EMBL" id="BJYE01000013">
    <property type="protein sequence ID" value="GEN56812.1"/>
    <property type="molecule type" value="Genomic_DNA"/>
</dbReference>
<dbReference type="AlphaFoldDB" id="A0A511X1H9"/>
<dbReference type="Pfam" id="PF11151">
    <property type="entry name" value="DUF2929"/>
    <property type="match status" value="1"/>
</dbReference>
<evidence type="ECO:0000256" key="1">
    <source>
        <dbReference type="SAM" id="Phobius"/>
    </source>
</evidence>
<accession>A0A511X1H9</accession>
<keyword evidence="1" id="KW-1133">Transmembrane helix</keyword>
<comment type="caution">
    <text evidence="2">The sequence shown here is derived from an EMBL/GenBank/DDBJ whole genome shotgun (WGS) entry which is preliminary data.</text>
</comment>